<dbReference type="CDD" id="cd13595">
    <property type="entry name" value="PBP2_HisGs"/>
    <property type="match status" value="1"/>
</dbReference>
<evidence type="ECO:0000256" key="6">
    <source>
        <dbReference type="ARBA" id="ARBA00011946"/>
    </source>
</evidence>
<evidence type="ECO:0000256" key="10">
    <source>
        <dbReference type="ARBA" id="ARBA00022676"/>
    </source>
</evidence>
<evidence type="ECO:0000313" key="19">
    <source>
        <dbReference type="Proteomes" id="UP000199230"/>
    </source>
</evidence>
<dbReference type="AlphaFoldDB" id="A0A1H3MKK7"/>
<evidence type="ECO:0000256" key="12">
    <source>
        <dbReference type="ARBA" id="ARBA00022741"/>
    </source>
</evidence>
<sequence length="214" mass="23755">MQGKIRLALTKGRLEKDTVQLLEKAGLNMETIKNPQRKLILDIPGYPLEIILLKGSDVATYVEHGVADLGVVGKDVLLEKPKPVYEVADLGFGACRMAVAGETSLCPDNKKLLRIASKYPKIAREHFERKGQSVEIIEQQGSVELAPLMGLSDVIVDIVETGNTLKANGLIVLEEIVHISARLIVNKVSYKTRRIEVNALIDLLEKQVRIRREQ</sequence>
<evidence type="ECO:0000313" key="18">
    <source>
        <dbReference type="EMBL" id="SDY77126.1"/>
    </source>
</evidence>
<keyword evidence="12 16" id="KW-0547">Nucleotide-binding</keyword>
<feature type="domain" description="ATP phosphoribosyltransferase catalytic" evidence="17">
    <location>
        <begin position="55"/>
        <end position="205"/>
    </location>
</feature>
<dbReference type="HAMAP" id="MF_01018">
    <property type="entry name" value="HisG_Short"/>
    <property type="match status" value="1"/>
</dbReference>
<evidence type="ECO:0000256" key="9">
    <source>
        <dbReference type="ARBA" id="ARBA00022605"/>
    </source>
</evidence>
<dbReference type="STRING" id="159292.SAMN05192546_104175"/>
<organism evidence="18 19">
    <name type="scientific">Tindallia californiensis</name>
    <dbReference type="NCBI Taxonomy" id="159292"/>
    <lineage>
        <taxon>Bacteria</taxon>
        <taxon>Bacillati</taxon>
        <taxon>Bacillota</taxon>
        <taxon>Clostridia</taxon>
        <taxon>Peptostreptococcales</taxon>
        <taxon>Tindalliaceae</taxon>
        <taxon>Tindallia</taxon>
    </lineage>
</organism>
<evidence type="ECO:0000256" key="15">
    <source>
        <dbReference type="ARBA" id="ARBA00024861"/>
    </source>
</evidence>
<dbReference type="GO" id="GO:0000105">
    <property type="term" value="P:L-histidine biosynthetic process"/>
    <property type="evidence" value="ECO:0007669"/>
    <property type="project" value="UniProtKB-UniRule"/>
</dbReference>
<accession>A0A1H3MKK7</accession>
<dbReference type="GO" id="GO:0005524">
    <property type="term" value="F:ATP binding"/>
    <property type="evidence" value="ECO:0007669"/>
    <property type="project" value="UniProtKB-KW"/>
</dbReference>
<evidence type="ECO:0000256" key="13">
    <source>
        <dbReference type="ARBA" id="ARBA00022840"/>
    </source>
</evidence>
<dbReference type="GO" id="GO:0005737">
    <property type="term" value="C:cytoplasm"/>
    <property type="evidence" value="ECO:0007669"/>
    <property type="project" value="UniProtKB-SubCell"/>
</dbReference>
<protein>
    <recommendedName>
        <fullName evidence="7 16">ATP phosphoribosyltransferase</fullName>
        <shortName evidence="16">ATP-PRT</shortName>
        <shortName evidence="16">ATP-PRTase</shortName>
        <ecNumber evidence="6 16">2.4.2.17</ecNumber>
    </recommendedName>
</protein>
<evidence type="ECO:0000259" key="17">
    <source>
        <dbReference type="Pfam" id="PF01634"/>
    </source>
</evidence>
<evidence type="ECO:0000256" key="11">
    <source>
        <dbReference type="ARBA" id="ARBA00022679"/>
    </source>
</evidence>
<evidence type="ECO:0000256" key="5">
    <source>
        <dbReference type="ARBA" id="ARBA00011496"/>
    </source>
</evidence>
<dbReference type="NCBIfam" id="TIGR00070">
    <property type="entry name" value="hisG"/>
    <property type="match status" value="1"/>
</dbReference>
<dbReference type="GO" id="GO:0003879">
    <property type="term" value="F:ATP phosphoribosyltransferase activity"/>
    <property type="evidence" value="ECO:0007669"/>
    <property type="project" value="UniProtKB-UniRule"/>
</dbReference>
<evidence type="ECO:0000256" key="4">
    <source>
        <dbReference type="ARBA" id="ARBA00009489"/>
    </source>
</evidence>
<keyword evidence="8 16" id="KW-0963">Cytoplasm</keyword>
<name>A0A1H3MKK7_9FIRM</name>
<dbReference type="PANTHER" id="PTHR21403">
    <property type="entry name" value="ATP PHOSPHORIBOSYLTRANSFERASE ATP-PRTASE"/>
    <property type="match status" value="1"/>
</dbReference>
<reference evidence="18 19" key="1">
    <citation type="submission" date="2016-10" db="EMBL/GenBank/DDBJ databases">
        <authorList>
            <person name="de Groot N.N."/>
        </authorList>
    </citation>
    <scope>NUCLEOTIDE SEQUENCE [LARGE SCALE GENOMIC DNA]</scope>
    <source>
        <strain evidence="18 19">APO</strain>
    </source>
</reference>
<dbReference type="InterPro" id="IPR018198">
    <property type="entry name" value="ATP_PRibTrfase_CS"/>
</dbReference>
<evidence type="ECO:0000256" key="1">
    <source>
        <dbReference type="ARBA" id="ARBA00000915"/>
    </source>
</evidence>
<evidence type="ECO:0000256" key="7">
    <source>
        <dbReference type="ARBA" id="ARBA00020998"/>
    </source>
</evidence>
<comment type="pathway">
    <text evidence="3 16">Amino-acid biosynthesis; L-histidine biosynthesis; L-histidine from 5-phospho-alpha-D-ribose 1-diphosphate: step 1/9.</text>
</comment>
<proteinExistence type="inferred from homology"/>
<keyword evidence="13 16" id="KW-0067">ATP-binding</keyword>
<comment type="subcellular location">
    <subcellularLocation>
        <location evidence="2 16">Cytoplasm</location>
    </subcellularLocation>
</comment>
<evidence type="ECO:0000256" key="2">
    <source>
        <dbReference type="ARBA" id="ARBA00004496"/>
    </source>
</evidence>
<keyword evidence="19" id="KW-1185">Reference proteome</keyword>
<comment type="subunit">
    <text evidence="5 16">Heteromultimer composed of HisG and HisZ subunits.</text>
</comment>
<dbReference type="PROSITE" id="PS01316">
    <property type="entry name" value="ATP_P_PHORIBOSYLTR"/>
    <property type="match status" value="1"/>
</dbReference>
<comment type="catalytic activity">
    <reaction evidence="1 16">
        <text>1-(5-phospho-beta-D-ribosyl)-ATP + diphosphate = 5-phospho-alpha-D-ribose 1-diphosphate + ATP</text>
        <dbReference type="Rhea" id="RHEA:18473"/>
        <dbReference type="ChEBI" id="CHEBI:30616"/>
        <dbReference type="ChEBI" id="CHEBI:33019"/>
        <dbReference type="ChEBI" id="CHEBI:58017"/>
        <dbReference type="ChEBI" id="CHEBI:73183"/>
        <dbReference type="EC" id="2.4.2.17"/>
    </reaction>
</comment>
<dbReference type="FunFam" id="3.40.190.10:FF:000011">
    <property type="entry name" value="ATP phosphoribosyltransferase"/>
    <property type="match status" value="1"/>
</dbReference>
<dbReference type="EMBL" id="FNPV01000004">
    <property type="protein sequence ID" value="SDY77126.1"/>
    <property type="molecule type" value="Genomic_DNA"/>
</dbReference>
<dbReference type="PANTHER" id="PTHR21403:SF8">
    <property type="entry name" value="ATP PHOSPHORIBOSYLTRANSFERASE"/>
    <property type="match status" value="1"/>
</dbReference>
<comment type="similarity">
    <text evidence="4 16">Belongs to the ATP phosphoribosyltransferase family. Short subfamily.</text>
</comment>
<gene>
    <name evidence="16" type="primary">hisG</name>
    <name evidence="18" type="ORF">SAMN05192546_104175</name>
</gene>
<keyword evidence="11 16" id="KW-0808">Transferase</keyword>
<dbReference type="EC" id="2.4.2.17" evidence="6 16"/>
<dbReference type="RefSeq" id="WP_093312705.1">
    <property type="nucleotide sequence ID" value="NZ_FNPV01000004.1"/>
</dbReference>
<evidence type="ECO:0000256" key="8">
    <source>
        <dbReference type="ARBA" id="ARBA00022490"/>
    </source>
</evidence>
<dbReference type="SUPFAM" id="SSF53850">
    <property type="entry name" value="Periplasmic binding protein-like II"/>
    <property type="match status" value="1"/>
</dbReference>
<dbReference type="InterPro" id="IPR001348">
    <property type="entry name" value="ATP_PRibTrfase_HisG"/>
</dbReference>
<dbReference type="Gene3D" id="3.40.190.10">
    <property type="entry name" value="Periplasmic binding protein-like II"/>
    <property type="match status" value="2"/>
</dbReference>
<evidence type="ECO:0000256" key="3">
    <source>
        <dbReference type="ARBA" id="ARBA00004667"/>
    </source>
</evidence>
<dbReference type="InterPro" id="IPR024893">
    <property type="entry name" value="ATP_PRibTrfase_HisG_short"/>
</dbReference>
<comment type="function">
    <text evidence="15 16">Catalyzes the condensation of ATP and 5-phosphoribose 1-diphosphate to form N'-(5'-phosphoribosyl)-ATP (PR-ATP). Has a crucial role in the pathway because the rate of histidine biosynthesis seems to be controlled primarily by regulation of HisG enzymatic activity.</text>
</comment>
<comment type="domain">
    <text evidence="16">Lacks the C-terminal regulatory region which is replaced by HisZ.</text>
</comment>
<keyword evidence="9 16" id="KW-0028">Amino-acid biosynthesis</keyword>
<keyword evidence="10 16" id="KW-0328">Glycosyltransferase</keyword>
<dbReference type="Pfam" id="PF01634">
    <property type="entry name" value="HisG"/>
    <property type="match status" value="1"/>
</dbReference>
<dbReference type="InterPro" id="IPR013820">
    <property type="entry name" value="ATP_PRibTrfase_cat"/>
</dbReference>
<keyword evidence="14 16" id="KW-0368">Histidine biosynthesis</keyword>
<evidence type="ECO:0000256" key="14">
    <source>
        <dbReference type="ARBA" id="ARBA00023102"/>
    </source>
</evidence>
<evidence type="ECO:0000256" key="16">
    <source>
        <dbReference type="HAMAP-Rule" id="MF_01018"/>
    </source>
</evidence>
<dbReference type="Proteomes" id="UP000199230">
    <property type="component" value="Unassembled WGS sequence"/>
</dbReference>
<dbReference type="OrthoDB" id="9801867at2"/>
<dbReference type="UniPathway" id="UPA00031">
    <property type="reaction ID" value="UER00006"/>
</dbReference>